<evidence type="ECO:0000256" key="25">
    <source>
        <dbReference type="ARBA" id="ARBA00042906"/>
    </source>
</evidence>
<feature type="domain" description="EGF-like" evidence="29">
    <location>
        <begin position="110"/>
        <end position="145"/>
    </location>
</feature>
<dbReference type="InterPro" id="IPR000742">
    <property type="entry name" value="EGF"/>
</dbReference>
<dbReference type="EC" id="3.4.21.69" evidence="21"/>
<evidence type="ECO:0000256" key="10">
    <source>
        <dbReference type="ARBA" id="ARBA00022801"/>
    </source>
</evidence>
<feature type="active site" description="Charge relay system" evidence="26">
    <location>
        <position position="401"/>
    </location>
</feature>
<keyword evidence="9" id="KW-0356">Hemostasis</keyword>
<evidence type="ECO:0000259" key="30">
    <source>
        <dbReference type="PROSITE" id="PS50240"/>
    </source>
</evidence>
<evidence type="ECO:0000256" key="23">
    <source>
        <dbReference type="ARBA" id="ARBA00041306"/>
    </source>
</evidence>
<feature type="disulfide bond" evidence="27">
    <location>
        <begin position="114"/>
        <end position="124"/>
    </location>
</feature>
<dbReference type="GO" id="GO:0004252">
    <property type="term" value="F:serine-type endopeptidase activity"/>
    <property type="evidence" value="ECO:0007669"/>
    <property type="project" value="UniProtKB-EC"/>
</dbReference>
<keyword evidence="10 28" id="KW-0378">Hydrolase</keyword>
<evidence type="ECO:0000256" key="18">
    <source>
        <dbReference type="ARBA" id="ARBA00023180"/>
    </source>
</evidence>
<dbReference type="PANTHER" id="PTHR24278:SF0">
    <property type="entry name" value="VITAMIN K-DEPENDENT PROTEIN C"/>
    <property type="match status" value="1"/>
</dbReference>
<name>A0A8C9SSZ0_SCLFO</name>
<dbReference type="PROSITE" id="PS50998">
    <property type="entry name" value="GLA_2"/>
    <property type="match status" value="1"/>
</dbReference>
<dbReference type="Gene3D" id="2.10.25.10">
    <property type="entry name" value="Laminin"/>
    <property type="match status" value="2"/>
</dbReference>
<sequence length="454" mass="50822">MTVCSFRKHSWQIPQNWKGFTNLFSQLYHCDELAIGTSSVLDTPPSPFAPVFQSKSKAHMVLRAKRANSFLEEIKPPSKERECVEEVCNFEEAREIFQTQELEFWIVYTDGNQCEPDFCVNGTCVDQFQSFVCKCRPGFDGKFCDQREKELCDPPSSLFAMCSDNGDCDHVCMDSVDELSRTCACLPGYSLQDNSRTSTYACGQLPVTKSSDNKAFKTLQPWLVGGEVGKKGESPWQVLILNERGNLHCGGALIAESWVLTAAHCLERSDYERFKAECTEVTVSVSEAVIHPDYDTVTVDNDIALLHLASPVQFSTFIVPVCLPSRRLAEQVLHRNGTMTVVTGWGKEDENKKYFSSALNFIKVPLVERGLCSQVMLNNISENVLCAGWLGTRHDACEGDSGGPMVTRYRGTWFLIGLVSWGEGCGHPEKLGIYTKVSNYLEWIRSVQKGSERP</sequence>
<dbReference type="InterPro" id="IPR001314">
    <property type="entry name" value="Peptidase_S1A"/>
</dbReference>
<comment type="function">
    <text evidence="20">Protein C is a vitamin K-dependent serine protease that regulates blood coagulation by inactivating factors Va and VIIIa in the presence of calcium ions and phospholipids. Exerts a protective effect on the endothelial cell barrier function.</text>
</comment>
<reference evidence="32" key="2">
    <citation type="submission" date="2025-08" db="UniProtKB">
        <authorList>
            <consortium name="Ensembl"/>
        </authorList>
    </citation>
    <scope>IDENTIFICATION</scope>
</reference>
<comment type="caution">
    <text evidence="27">Lacks conserved residue(s) required for the propagation of feature annotation.</text>
</comment>
<comment type="subcellular location">
    <subcellularLocation>
        <location evidence="1">Endoplasmic reticulum</location>
    </subcellularLocation>
    <subcellularLocation>
        <location evidence="2">Golgi apparatus</location>
    </subcellularLocation>
    <subcellularLocation>
        <location evidence="3">Secreted</location>
    </subcellularLocation>
</comment>
<evidence type="ECO:0000256" key="2">
    <source>
        <dbReference type="ARBA" id="ARBA00004555"/>
    </source>
</evidence>
<dbReference type="Pfam" id="PF00594">
    <property type="entry name" value="Gla"/>
    <property type="match status" value="1"/>
</dbReference>
<gene>
    <name evidence="32" type="primary">proca</name>
</gene>
<dbReference type="InterPro" id="IPR000152">
    <property type="entry name" value="EGF-type_Asp/Asn_hydroxyl_site"/>
</dbReference>
<keyword evidence="4" id="KW-0301">Gamma-carboxyglutamic acid</keyword>
<dbReference type="GO" id="GO:0007596">
    <property type="term" value="P:blood coagulation"/>
    <property type="evidence" value="ECO:0007669"/>
    <property type="project" value="UniProtKB-KW"/>
</dbReference>
<keyword evidence="17 27" id="KW-1015">Disulfide bond</keyword>
<evidence type="ECO:0000256" key="19">
    <source>
        <dbReference type="ARBA" id="ARBA00036045"/>
    </source>
</evidence>
<feature type="active site" description="Charge relay system" evidence="26">
    <location>
        <position position="302"/>
    </location>
</feature>
<keyword evidence="33" id="KW-1185">Reference proteome</keyword>
<dbReference type="Proteomes" id="UP000694397">
    <property type="component" value="Chromosome 25"/>
</dbReference>
<evidence type="ECO:0000256" key="1">
    <source>
        <dbReference type="ARBA" id="ARBA00004240"/>
    </source>
</evidence>
<comment type="catalytic activity">
    <reaction evidence="19">
        <text>Degradation of blood coagulation factors Va and VIIIa.</text>
        <dbReference type="EC" id="3.4.21.69"/>
    </reaction>
</comment>
<evidence type="ECO:0000259" key="29">
    <source>
        <dbReference type="PROSITE" id="PS50026"/>
    </source>
</evidence>
<dbReference type="InterPro" id="IPR001254">
    <property type="entry name" value="Trypsin_dom"/>
</dbReference>
<evidence type="ECO:0000259" key="31">
    <source>
        <dbReference type="PROSITE" id="PS50998"/>
    </source>
</evidence>
<keyword evidence="15" id="KW-0094">Blood coagulation</keyword>
<dbReference type="OrthoDB" id="9028152at2759"/>
<keyword evidence="14" id="KW-0333">Golgi apparatus</keyword>
<dbReference type="PROSITE" id="PS00135">
    <property type="entry name" value="TRYPSIN_SER"/>
    <property type="match status" value="1"/>
</dbReference>
<evidence type="ECO:0000256" key="15">
    <source>
        <dbReference type="ARBA" id="ARBA00023084"/>
    </source>
</evidence>
<dbReference type="InterPro" id="IPR001881">
    <property type="entry name" value="EGF-like_Ca-bd_dom"/>
</dbReference>
<dbReference type="InterPro" id="IPR000294">
    <property type="entry name" value="GLA_domain"/>
</dbReference>
<dbReference type="PROSITE" id="PS01186">
    <property type="entry name" value="EGF_2"/>
    <property type="match status" value="1"/>
</dbReference>
<evidence type="ECO:0000256" key="28">
    <source>
        <dbReference type="RuleBase" id="RU363034"/>
    </source>
</evidence>
<evidence type="ECO:0000256" key="22">
    <source>
        <dbReference type="ARBA" id="ARBA00040219"/>
    </source>
</evidence>
<dbReference type="AlphaFoldDB" id="A0A8C9SSZ0"/>
<evidence type="ECO:0000256" key="6">
    <source>
        <dbReference type="ARBA" id="ARBA00022536"/>
    </source>
</evidence>
<evidence type="ECO:0000256" key="20">
    <source>
        <dbReference type="ARBA" id="ARBA00037553"/>
    </source>
</evidence>
<evidence type="ECO:0000256" key="9">
    <source>
        <dbReference type="ARBA" id="ARBA00022696"/>
    </source>
</evidence>
<evidence type="ECO:0000256" key="16">
    <source>
        <dbReference type="ARBA" id="ARBA00023145"/>
    </source>
</evidence>
<evidence type="ECO:0000256" key="21">
    <source>
        <dbReference type="ARBA" id="ARBA00038995"/>
    </source>
</evidence>
<keyword evidence="7 28" id="KW-0645">Protease</keyword>
<keyword evidence="16" id="KW-0865">Zymogen</keyword>
<dbReference type="PROSITE" id="PS00010">
    <property type="entry name" value="ASX_HYDROXYL"/>
    <property type="match status" value="1"/>
</dbReference>
<dbReference type="PRINTS" id="PR00722">
    <property type="entry name" value="CHYMOTRYPSIN"/>
</dbReference>
<proteinExistence type="predicted"/>
<feature type="domain" description="Gla" evidence="31">
    <location>
        <begin position="66"/>
        <end position="110"/>
    </location>
</feature>
<dbReference type="PIRSF" id="PIRSF001143">
    <property type="entry name" value="Factor_X"/>
    <property type="match status" value="1"/>
</dbReference>
<feature type="active site" description="Charge relay system" evidence="26">
    <location>
        <position position="264"/>
    </location>
</feature>
<evidence type="ECO:0000313" key="33">
    <source>
        <dbReference type="Proteomes" id="UP000694397"/>
    </source>
</evidence>
<evidence type="ECO:0000256" key="27">
    <source>
        <dbReference type="PROSITE-ProRule" id="PRU00076"/>
    </source>
</evidence>
<dbReference type="PROSITE" id="PS01187">
    <property type="entry name" value="EGF_CA"/>
    <property type="match status" value="1"/>
</dbReference>
<dbReference type="InterPro" id="IPR035972">
    <property type="entry name" value="GLA-like_dom_SF"/>
</dbReference>
<dbReference type="PANTHER" id="PTHR24278">
    <property type="entry name" value="COAGULATION FACTOR"/>
    <property type="match status" value="1"/>
</dbReference>
<keyword evidence="13" id="KW-0106">Calcium</keyword>
<dbReference type="SUPFAM" id="SSF50494">
    <property type="entry name" value="Trypsin-like serine proteases"/>
    <property type="match status" value="1"/>
</dbReference>
<dbReference type="FunFam" id="2.40.10.10:FF:000068">
    <property type="entry name" value="transmembrane protease serine 2"/>
    <property type="match status" value="1"/>
</dbReference>
<dbReference type="SMART" id="SM00179">
    <property type="entry name" value="EGF_CA"/>
    <property type="match status" value="1"/>
</dbReference>
<organism evidence="32 33">
    <name type="scientific">Scleropages formosus</name>
    <name type="common">Asian bonytongue</name>
    <name type="synonym">Osteoglossum formosum</name>
    <dbReference type="NCBI Taxonomy" id="113540"/>
    <lineage>
        <taxon>Eukaryota</taxon>
        <taxon>Metazoa</taxon>
        <taxon>Chordata</taxon>
        <taxon>Craniata</taxon>
        <taxon>Vertebrata</taxon>
        <taxon>Euteleostomi</taxon>
        <taxon>Actinopterygii</taxon>
        <taxon>Neopterygii</taxon>
        <taxon>Teleostei</taxon>
        <taxon>Osteoglossocephala</taxon>
        <taxon>Osteoglossomorpha</taxon>
        <taxon>Osteoglossiformes</taxon>
        <taxon>Osteoglossidae</taxon>
        <taxon>Scleropages</taxon>
    </lineage>
</organism>
<keyword evidence="11" id="KW-0256">Endoplasmic reticulum</keyword>
<dbReference type="SMART" id="SM00069">
    <property type="entry name" value="GLA"/>
    <property type="match status" value="1"/>
</dbReference>
<keyword evidence="6 27" id="KW-0245">EGF-like domain</keyword>
<dbReference type="InterPro" id="IPR018114">
    <property type="entry name" value="TRYPSIN_HIS"/>
</dbReference>
<evidence type="ECO:0000256" key="17">
    <source>
        <dbReference type="ARBA" id="ARBA00023157"/>
    </source>
</evidence>
<dbReference type="CDD" id="cd00190">
    <property type="entry name" value="Tryp_SPc"/>
    <property type="match status" value="1"/>
</dbReference>
<protein>
    <recommendedName>
        <fullName evidence="22">Vitamin K-dependent protein C</fullName>
        <ecNumber evidence="21">3.4.21.69</ecNumber>
    </recommendedName>
    <alternativeName>
        <fullName evidence="25">Anticoagulant protein C</fullName>
    </alternativeName>
    <alternativeName>
        <fullName evidence="23">Autoprothrombin IIA</fullName>
    </alternativeName>
    <alternativeName>
        <fullName evidence="24">Blood coagulation factor XIV</fullName>
    </alternativeName>
</protein>
<dbReference type="InterPro" id="IPR033116">
    <property type="entry name" value="TRYPSIN_SER"/>
</dbReference>
<evidence type="ECO:0000256" key="24">
    <source>
        <dbReference type="ARBA" id="ARBA00042403"/>
    </source>
</evidence>
<evidence type="ECO:0000256" key="12">
    <source>
        <dbReference type="ARBA" id="ARBA00022825"/>
    </source>
</evidence>
<dbReference type="GO" id="GO:0005509">
    <property type="term" value="F:calcium ion binding"/>
    <property type="evidence" value="ECO:0007669"/>
    <property type="project" value="InterPro"/>
</dbReference>
<dbReference type="GO" id="GO:0005783">
    <property type="term" value="C:endoplasmic reticulum"/>
    <property type="evidence" value="ECO:0007669"/>
    <property type="project" value="UniProtKB-SubCell"/>
</dbReference>
<dbReference type="PRINTS" id="PR00001">
    <property type="entry name" value="GLABLOOD"/>
</dbReference>
<keyword evidence="18" id="KW-0325">Glycoprotein</keyword>
<reference evidence="32 33" key="1">
    <citation type="submission" date="2019-04" db="EMBL/GenBank/DDBJ databases">
        <authorList>
            <consortium name="Wellcome Sanger Institute Data Sharing"/>
        </authorList>
    </citation>
    <scope>NUCLEOTIDE SEQUENCE [LARGE SCALE GENOMIC DNA]</scope>
</reference>
<dbReference type="GO" id="GO:0006508">
    <property type="term" value="P:proteolysis"/>
    <property type="evidence" value="ECO:0007669"/>
    <property type="project" value="UniProtKB-KW"/>
</dbReference>
<dbReference type="InterPro" id="IPR012224">
    <property type="entry name" value="Pept_S1A_FX"/>
</dbReference>
<dbReference type="PROSITE" id="PS50026">
    <property type="entry name" value="EGF_3"/>
    <property type="match status" value="1"/>
</dbReference>
<dbReference type="PROSITE" id="PS00022">
    <property type="entry name" value="EGF_1"/>
    <property type="match status" value="1"/>
</dbReference>
<dbReference type="CDD" id="cd00054">
    <property type="entry name" value="EGF_CA"/>
    <property type="match status" value="1"/>
</dbReference>
<evidence type="ECO:0000256" key="8">
    <source>
        <dbReference type="ARBA" id="ARBA00022685"/>
    </source>
</evidence>
<dbReference type="GO" id="GO:0005794">
    <property type="term" value="C:Golgi apparatus"/>
    <property type="evidence" value="ECO:0007669"/>
    <property type="project" value="UniProtKB-SubCell"/>
</dbReference>
<reference evidence="32" key="3">
    <citation type="submission" date="2025-09" db="UniProtKB">
        <authorList>
            <consortium name="Ensembl"/>
        </authorList>
    </citation>
    <scope>IDENTIFICATION</scope>
</reference>
<feature type="disulfide bond" evidence="27">
    <location>
        <begin position="135"/>
        <end position="144"/>
    </location>
</feature>
<dbReference type="GeneTree" id="ENSGT00940000154474"/>
<dbReference type="InterPro" id="IPR017857">
    <property type="entry name" value="Coagulation_fac-like_Gla_dom"/>
</dbReference>
<dbReference type="InterPro" id="IPR050442">
    <property type="entry name" value="Peptidase_S1_coag_factors"/>
</dbReference>
<evidence type="ECO:0000256" key="5">
    <source>
        <dbReference type="ARBA" id="ARBA00022525"/>
    </source>
</evidence>
<evidence type="ECO:0000256" key="3">
    <source>
        <dbReference type="ARBA" id="ARBA00004613"/>
    </source>
</evidence>
<evidence type="ECO:0000256" key="14">
    <source>
        <dbReference type="ARBA" id="ARBA00023034"/>
    </source>
</evidence>
<dbReference type="Gene3D" id="2.40.10.10">
    <property type="entry name" value="Trypsin-like serine proteases"/>
    <property type="match status" value="2"/>
</dbReference>
<evidence type="ECO:0000313" key="32">
    <source>
        <dbReference type="Ensembl" id="ENSSFOP00015038035.1"/>
    </source>
</evidence>
<dbReference type="SUPFAM" id="SSF57196">
    <property type="entry name" value="EGF/Laminin"/>
    <property type="match status" value="1"/>
</dbReference>
<dbReference type="PROSITE" id="PS50240">
    <property type="entry name" value="TRYPSIN_DOM"/>
    <property type="match status" value="1"/>
</dbReference>
<dbReference type="Pfam" id="PF00089">
    <property type="entry name" value="Trypsin"/>
    <property type="match status" value="1"/>
</dbReference>
<dbReference type="Gene3D" id="4.10.740.10">
    <property type="entry name" value="Coagulation Factor IX"/>
    <property type="match status" value="1"/>
</dbReference>
<dbReference type="PROSITE" id="PS00134">
    <property type="entry name" value="TRYPSIN_HIS"/>
    <property type="match status" value="1"/>
</dbReference>
<dbReference type="SMART" id="SM00020">
    <property type="entry name" value="Tryp_SPc"/>
    <property type="match status" value="1"/>
</dbReference>
<dbReference type="InterPro" id="IPR018097">
    <property type="entry name" value="EGF_Ca-bd_CS"/>
</dbReference>
<dbReference type="Ensembl" id="ENSSFOT00015038454.2">
    <property type="protein sequence ID" value="ENSSFOP00015038035.1"/>
    <property type="gene ID" value="ENSSFOG00015024201.2"/>
</dbReference>
<keyword evidence="12 28" id="KW-0720">Serine protease</keyword>
<accession>A0A8C9SSZ0</accession>
<dbReference type="FunFam" id="4.10.740.10:FF:000001">
    <property type="entry name" value="vitamin K-dependent protein S"/>
    <property type="match status" value="1"/>
</dbReference>
<keyword evidence="8" id="KW-0165">Cleavage on pair of basic residues</keyword>
<dbReference type="InterPro" id="IPR009003">
    <property type="entry name" value="Peptidase_S1_PA"/>
</dbReference>
<evidence type="ECO:0000256" key="4">
    <source>
        <dbReference type="ARBA" id="ARBA00022479"/>
    </source>
</evidence>
<evidence type="ECO:0000256" key="26">
    <source>
        <dbReference type="PIRSR" id="PIRSR001143-1"/>
    </source>
</evidence>
<keyword evidence="5" id="KW-0964">Secreted</keyword>
<dbReference type="InterPro" id="IPR043504">
    <property type="entry name" value="Peptidase_S1_PA_chymotrypsin"/>
</dbReference>
<dbReference type="GO" id="GO:0005615">
    <property type="term" value="C:extracellular space"/>
    <property type="evidence" value="ECO:0007669"/>
    <property type="project" value="TreeGrafter"/>
</dbReference>
<evidence type="ECO:0000256" key="7">
    <source>
        <dbReference type="ARBA" id="ARBA00022670"/>
    </source>
</evidence>
<evidence type="ECO:0000256" key="11">
    <source>
        <dbReference type="ARBA" id="ARBA00022824"/>
    </source>
</evidence>
<dbReference type="SMART" id="SM00181">
    <property type="entry name" value="EGF"/>
    <property type="match status" value="2"/>
</dbReference>
<evidence type="ECO:0000256" key="13">
    <source>
        <dbReference type="ARBA" id="ARBA00022837"/>
    </source>
</evidence>
<feature type="domain" description="Peptidase S1" evidence="30">
    <location>
        <begin position="223"/>
        <end position="449"/>
    </location>
</feature>
<dbReference type="SUPFAM" id="SSF57630">
    <property type="entry name" value="GLA-domain"/>
    <property type="match status" value="1"/>
</dbReference>